<gene>
    <name evidence="2" type="ORF">KCV03_g1156</name>
</gene>
<dbReference type="AlphaFoldDB" id="A0A9P8GN20"/>
<evidence type="ECO:0000313" key="2">
    <source>
        <dbReference type="EMBL" id="KAH0233360.1"/>
    </source>
</evidence>
<feature type="non-terminal residue" evidence="2">
    <location>
        <position position="269"/>
    </location>
</feature>
<feature type="compositionally biased region" description="Basic and acidic residues" evidence="1">
    <location>
        <begin position="95"/>
        <end position="106"/>
    </location>
</feature>
<feature type="region of interest" description="Disordered" evidence="1">
    <location>
        <begin position="77"/>
        <end position="106"/>
    </location>
</feature>
<reference evidence="2" key="1">
    <citation type="journal article" date="2021" name="J Fungi (Basel)">
        <title>Virulence traits and population genomics of the black yeast Aureobasidium melanogenum.</title>
        <authorList>
            <person name="Cernosa A."/>
            <person name="Sun X."/>
            <person name="Gostincar C."/>
            <person name="Fang C."/>
            <person name="Gunde-Cimerman N."/>
            <person name="Song Z."/>
        </authorList>
    </citation>
    <scope>NUCLEOTIDE SEQUENCE</scope>
    <source>
        <strain evidence="2">EXF-8016</strain>
    </source>
</reference>
<dbReference type="OrthoDB" id="3910207at2759"/>
<feature type="compositionally biased region" description="Basic and acidic residues" evidence="1">
    <location>
        <begin position="252"/>
        <end position="269"/>
    </location>
</feature>
<dbReference type="EMBL" id="JAHFYH010000004">
    <property type="protein sequence ID" value="KAH0233360.1"/>
    <property type="molecule type" value="Genomic_DNA"/>
</dbReference>
<sequence length="269" mass="31948">MFLLTSLIRSPIRSHFYAPRSLASLWSGLAAFSSTRHAAITRPAPERESEEARAAEARRREYKREWRIAARAKETEEERHERLAQRRQQYASSPEMRKRQSEYHFEYRRDPENQAKRAEYDRVHRLKDPYKRILYLRQVRAGDLKLRRASGLASFLGQSKRWVQENWSWPTHQVVRTAARVDRHCTSCDQIRRLKLWWKEKHPPQRLNTESPQDRFMCNYCFANSWDLVVPEGNIEKLPPLLTSPDHPPPARPKDANKAHQKDQDATQE</sequence>
<dbReference type="Proteomes" id="UP000767238">
    <property type="component" value="Unassembled WGS sequence"/>
</dbReference>
<feature type="region of interest" description="Disordered" evidence="1">
    <location>
        <begin position="237"/>
        <end position="269"/>
    </location>
</feature>
<name>A0A9P8GN20_AURME</name>
<comment type="caution">
    <text evidence="2">The sequence shown here is derived from an EMBL/GenBank/DDBJ whole genome shotgun (WGS) entry which is preliminary data.</text>
</comment>
<evidence type="ECO:0000313" key="3">
    <source>
        <dbReference type="Proteomes" id="UP000767238"/>
    </source>
</evidence>
<organism evidence="2 3">
    <name type="scientific">Aureobasidium melanogenum</name>
    <name type="common">Aureobasidium pullulans var. melanogenum</name>
    <dbReference type="NCBI Taxonomy" id="46634"/>
    <lineage>
        <taxon>Eukaryota</taxon>
        <taxon>Fungi</taxon>
        <taxon>Dikarya</taxon>
        <taxon>Ascomycota</taxon>
        <taxon>Pezizomycotina</taxon>
        <taxon>Dothideomycetes</taxon>
        <taxon>Dothideomycetidae</taxon>
        <taxon>Dothideales</taxon>
        <taxon>Saccotheciaceae</taxon>
        <taxon>Aureobasidium</taxon>
    </lineage>
</organism>
<proteinExistence type="predicted"/>
<protein>
    <submittedName>
        <fullName evidence="2">Uncharacterized protein</fullName>
    </submittedName>
</protein>
<reference evidence="2" key="2">
    <citation type="submission" date="2021-08" db="EMBL/GenBank/DDBJ databases">
        <authorList>
            <person name="Gostincar C."/>
            <person name="Sun X."/>
            <person name="Song Z."/>
            <person name="Gunde-Cimerman N."/>
        </authorList>
    </citation>
    <scope>NUCLEOTIDE SEQUENCE</scope>
    <source>
        <strain evidence="2">EXF-8016</strain>
    </source>
</reference>
<evidence type="ECO:0000256" key="1">
    <source>
        <dbReference type="SAM" id="MobiDB-lite"/>
    </source>
</evidence>
<accession>A0A9P8GN20</accession>